<dbReference type="InterPro" id="IPR036390">
    <property type="entry name" value="WH_DNA-bd_sf"/>
</dbReference>
<evidence type="ECO:0000256" key="1">
    <source>
        <dbReference type="SAM" id="MobiDB-lite"/>
    </source>
</evidence>
<name>A0ABS4W3I8_9PSEU</name>
<organism evidence="3 4">
    <name type="scientific">Pseudonocardia parietis</name>
    <dbReference type="NCBI Taxonomy" id="570936"/>
    <lineage>
        <taxon>Bacteria</taxon>
        <taxon>Bacillati</taxon>
        <taxon>Actinomycetota</taxon>
        <taxon>Actinomycetes</taxon>
        <taxon>Pseudonocardiales</taxon>
        <taxon>Pseudonocardiaceae</taxon>
        <taxon>Pseudonocardia</taxon>
    </lineage>
</organism>
<evidence type="ECO:0000256" key="2">
    <source>
        <dbReference type="SAM" id="Phobius"/>
    </source>
</evidence>
<feature type="region of interest" description="Disordered" evidence="1">
    <location>
        <begin position="374"/>
        <end position="405"/>
    </location>
</feature>
<evidence type="ECO:0008006" key="5">
    <source>
        <dbReference type="Google" id="ProtNLM"/>
    </source>
</evidence>
<reference evidence="3 4" key="1">
    <citation type="submission" date="2021-03" db="EMBL/GenBank/DDBJ databases">
        <title>Sequencing the genomes of 1000 actinobacteria strains.</title>
        <authorList>
            <person name="Klenk H.-P."/>
        </authorList>
    </citation>
    <scope>NUCLEOTIDE SEQUENCE [LARGE SCALE GENOMIC DNA]</scope>
    <source>
        <strain evidence="3 4">DSM 45256</strain>
    </source>
</reference>
<feature type="transmembrane region" description="Helical" evidence="2">
    <location>
        <begin position="50"/>
        <end position="69"/>
    </location>
</feature>
<sequence length="633" mass="69518">MTTRRQAEVELGIFDRLDMVIMRFPHVFGPAFLAGLALGLAAAADWWGGWAPWALTAITVVVVFLGVETIPRLPGLRERSYARLCWYGGGAWVVAAGWLGPGWSPSWSWVLLGAPPLIAAWAALLIFLWPPWFKHRRVRRGVSVTAEILAWDGDAVSLPGVELSHASAGADGDTWWATLKGVKGRHTAKTLRDRIPNIASWYEVSVDDVTIEKTRGTREGGYRIRVRQRPKSKAGVTYTVPDERPSLRKPFQIGHVNDGVTPLMSEVWRDGHGGVDGLTAGAKGYGKSTYYRRMAVQAIAARDALWLCCDQKPGSPDYRDLAPRGAYVYATDAAEIDLVIRALLVLCHVRGQAMRRDRKVLLLMLDETALYFAPTPPAPSDPDEQDPAVRARQASAAKRAAQQADVERQANIDRLVAISRAFDISIHFATQRGRAQKLGGADVRTALLAGQVCGFYSARQDDSALLSGDHDFDLSQLPQGVPGECLIANGIHQDVTRGSQHFIDDTAARAVVQRFADDQGDLHEDELKALRAEFGDEWDRLRKANRKPTLTIASEPEPEPTEPEPPRATGPTESRQLVWDALAGFDGPASVSEVAEAAGRSVSLTRGRLAELVEEGRATQEGHNRWTRYMAVR</sequence>
<keyword evidence="4" id="KW-1185">Reference proteome</keyword>
<dbReference type="EMBL" id="JAGINU010000001">
    <property type="protein sequence ID" value="MBP2370254.1"/>
    <property type="molecule type" value="Genomic_DNA"/>
</dbReference>
<evidence type="ECO:0000313" key="4">
    <source>
        <dbReference type="Proteomes" id="UP001519295"/>
    </source>
</evidence>
<comment type="caution">
    <text evidence="3">The sequence shown here is derived from an EMBL/GenBank/DDBJ whole genome shotgun (WGS) entry which is preliminary data.</text>
</comment>
<gene>
    <name evidence="3" type="ORF">JOF36_005950</name>
</gene>
<keyword evidence="2" id="KW-0812">Transmembrane</keyword>
<dbReference type="Gene3D" id="3.40.50.300">
    <property type="entry name" value="P-loop containing nucleotide triphosphate hydrolases"/>
    <property type="match status" value="1"/>
</dbReference>
<keyword evidence="2" id="KW-1133">Transmembrane helix</keyword>
<dbReference type="SUPFAM" id="SSF46785">
    <property type="entry name" value="Winged helix' DNA-binding domain"/>
    <property type="match status" value="1"/>
</dbReference>
<evidence type="ECO:0000313" key="3">
    <source>
        <dbReference type="EMBL" id="MBP2370254.1"/>
    </source>
</evidence>
<dbReference type="RefSeq" id="WP_210033353.1">
    <property type="nucleotide sequence ID" value="NZ_JAGINU010000001.1"/>
</dbReference>
<feature type="transmembrane region" description="Helical" evidence="2">
    <location>
        <begin position="106"/>
        <end position="129"/>
    </location>
</feature>
<dbReference type="Proteomes" id="UP001519295">
    <property type="component" value="Unassembled WGS sequence"/>
</dbReference>
<proteinExistence type="predicted"/>
<keyword evidence="2" id="KW-0472">Membrane</keyword>
<feature type="region of interest" description="Disordered" evidence="1">
    <location>
        <begin position="545"/>
        <end position="573"/>
    </location>
</feature>
<feature type="transmembrane region" description="Helical" evidence="2">
    <location>
        <begin position="20"/>
        <end position="44"/>
    </location>
</feature>
<dbReference type="InterPro" id="IPR027417">
    <property type="entry name" value="P-loop_NTPase"/>
</dbReference>
<accession>A0ABS4W3I8</accession>
<feature type="compositionally biased region" description="Low complexity" evidence="1">
    <location>
        <begin position="388"/>
        <end position="404"/>
    </location>
</feature>
<protein>
    <recommendedName>
        <fullName evidence="5">FtsK domain-containing protein</fullName>
    </recommendedName>
</protein>
<feature type="transmembrane region" description="Helical" evidence="2">
    <location>
        <begin position="81"/>
        <end position="100"/>
    </location>
</feature>